<dbReference type="Proteomes" id="UP001055429">
    <property type="component" value="Chromosome"/>
</dbReference>
<proteinExistence type="inferred from homology"/>
<evidence type="ECO:0000313" key="13">
    <source>
        <dbReference type="EMBL" id="URI16428.1"/>
    </source>
</evidence>
<evidence type="ECO:0000256" key="1">
    <source>
        <dbReference type="ARBA" id="ARBA00004533"/>
    </source>
</evidence>
<comment type="subcellular location">
    <subcellularLocation>
        <location evidence="1 10">Cell inner membrane</location>
    </subcellularLocation>
</comment>
<dbReference type="Pfam" id="PF21687">
    <property type="entry name" value="T2SSK_1st"/>
    <property type="match status" value="1"/>
</dbReference>
<keyword evidence="9 10" id="KW-0472">Membrane</keyword>
<evidence type="ECO:0000256" key="10">
    <source>
        <dbReference type="PIRNR" id="PIRNR002786"/>
    </source>
</evidence>
<dbReference type="InterPro" id="IPR005628">
    <property type="entry name" value="GspK"/>
</dbReference>
<dbReference type="Gene3D" id="1.10.40.60">
    <property type="entry name" value="EpsJ-like"/>
    <property type="match status" value="2"/>
</dbReference>
<evidence type="ECO:0000256" key="9">
    <source>
        <dbReference type="ARBA" id="ARBA00023136"/>
    </source>
</evidence>
<gene>
    <name evidence="13" type="primary">gspK</name>
    <name evidence="13" type="ORF">M8231_05465</name>
</gene>
<accession>A0ABY4SU58</accession>
<evidence type="ECO:0000256" key="5">
    <source>
        <dbReference type="ARBA" id="ARBA00022519"/>
    </source>
</evidence>
<feature type="domain" description="T2SS protein K first SAM-like" evidence="12">
    <location>
        <begin position="95"/>
        <end position="203"/>
    </location>
</feature>
<evidence type="ECO:0000256" key="6">
    <source>
        <dbReference type="ARBA" id="ARBA00022692"/>
    </source>
</evidence>
<keyword evidence="7" id="KW-0653">Protein transport</keyword>
<dbReference type="SUPFAM" id="SSF54523">
    <property type="entry name" value="Pili subunits"/>
    <property type="match status" value="1"/>
</dbReference>
<dbReference type="PANTHER" id="PTHR38831">
    <property type="entry name" value="TYPE II SECRETION SYSTEM PROTEIN K"/>
    <property type="match status" value="1"/>
</dbReference>
<dbReference type="Pfam" id="PF03934">
    <property type="entry name" value="T2SSK"/>
    <property type="match status" value="1"/>
</dbReference>
<evidence type="ECO:0000259" key="12">
    <source>
        <dbReference type="Pfam" id="PF21687"/>
    </source>
</evidence>
<dbReference type="Gene3D" id="3.30.1300.30">
    <property type="entry name" value="GSPII I/J protein-like"/>
    <property type="match status" value="1"/>
</dbReference>
<sequence length="318" mass="33743">MALLTVLLLVAVMAAVAVLILDDIRFSVRRTTNVETQAQAQWYAAGAEALARRQIADLMAVDPARTPLEPRWNGRVLDFPIDEGSIRAVVTDGQACFNLNSLVVGQDEDLVANPEAQARFVALGAALGAPRGRMTALAGALTDWMDGDADVSPGGGEDARYAGLATPYRTGGVMLADVSEMRAVAGMDEALYRRLRPLICALPVSGVSPINLNTLTAEQAPLLVMMTGGALGLNQAKAAIAARPPGGWATMDAFWAQPALRGVAADETMRGQASLLTRFFDLRVDVDYGGARAVRTALLYAAPDGGVRTVIRRWIPEE</sequence>
<dbReference type="NCBIfam" id="NF037980">
    <property type="entry name" value="T2SS_GspK"/>
    <property type="match status" value="1"/>
</dbReference>
<keyword evidence="6" id="KW-0812">Transmembrane</keyword>
<evidence type="ECO:0000256" key="7">
    <source>
        <dbReference type="ARBA" id="ARBA00022927"/>
    </source>
</evidence>
<dbReference type="PIRSF" id="PIRSF002786">
    <property type="entry name" value="XcpX"/>
    <property type="match status" value="1"/>
</dbReference>
<keyword evidence="5 10" id="KW-0997">Cell inner membrane</keyword>
<evidence type="ECO:0000259" key="11">
    <source>
        <dbReference type="Pfam" id="PF03934"/>
    </source>
</evidence>
<dbReference type="InterPro" id="IPR049179">
    <property type="entry name" value="T2SSK_SAM-like_2nd"/>
</dbReference>
<evidence type="ECO:0000256" key="3">
    <source>
        <dbReference type="ARBA" id="ARBA00022448"/>
    </source>
</evidence>
<dbReference type="SUPFAM" id="SSF158544">
    <property type="entry name" value="GspK insert domain-like"/>
    <property type="match status" value="2"/>
</dbReference>
<organism evidence="13 14">
    <name type="scientific">Brevundimonas albigilva</name>
    <dbReference type="NCBI Taxonomy" id="1312364"/>
    <lineage>
        <taxon>Bacteria</taxon>
        <taxon>Pseudomonadati</taxon>
        <taxon>Pseudomonadota</taxon>
        <taxon>Alphaproteobacteria</taxon>
        <taxon>Caulobacterales</taxon>
        <taxon>Caulobacteraceae</taxon>
        <taxon>Brevundimonas</taxon>
    </lineage>
</organism>
<dbReference type="RefSeq" id="WP_250202412.1">
    <property type="nucleotide sequence ID" value="NZ_CP097649.1"/>
</dbReference>
<dbReference type="InterPro" id="IPR045584">
    <property type="entry name" value="Pilin-like"/>
</dbReference>
<dbReference type="EMBL" id="CP097649">
    <property type="protein sequence ID" value="URI16428.1"/>
    <property type="molecule type" value="Genomic_DNA"/>
</dbReference>
<keyword evidence="8" id="KW-1133">Transmembrane helix</keyword>
<evidence type="ECO:0000256" key="4">
    <source>
        <dbReference type="ARBA" id="ARBA00022475"/>
    </source>
</evidence>
<keyword evidence="3 10" id="KW-0813">Transport</keyword>
<dbReference type="InterPro" id="IPR038072">
    <property type="entry name" value="GspK_central_sf"/>
</dbReference>
<keyword evidence="4 10" id="KW-1003">Cell membrane</keyword>
<protein>
    <recommendedName>
        <fullName evidence="10">Type II secretion system protein K</fullName>
    </recommendedName>
</protein>
<reference evidence="13" key="1">
    <citation type="submission" date="2022-05" db="EMBL/GenBank/DDBJ databases">
        <title>Brevundimonas albigilva TT17 genome sequence.</title>
        <authorList>
            <person name="Lee K."/>
            <person name="Son H."/>
        </authorList>
    </citation>
    <scope>NUCLEOTIDE SEQUENCE</scope>
    <source>
        <strain evidence="13">TT17</strain>
    </source>
</reference>
<keyword evidence="14" id="KW-1185">Reference proteome</keyword>
<evidence type="ECO:0000256" key="8">
    <source>
        <dbReference type="ARBA" id="ARBA00022989"/>
    </source>
</evidence>
<feature type="domain" description="T2SS protein K second SAM-like" evidence="11">
    <location>
        <begin position="210"/>
        <end position="267"/>
    </location>
</feature>
<evidence type="ECO:0000313" key="14">
    <source>
        <dbReference type="Proteomes" id="UP001055429"/>
    </source>
</evidence>
<evidence type="ECO:0000256" key="2">
    <source>
        <dbReference type="ARBA" id="ARBA00007246"/>
    </source>
</evidence>
<comment type="similarity">
    <text evidence="2 10">Belongs to the GSP K family.</text>
</comment>
<dbReference type="PANTHER" id="PTHR38831:SF1">
    <property type="entry name" value="TYPE II SECRETION SYSTEM PROTEIN K-RELATED"/>
    <property type="match status" value="1"/>
</dbReference>
<dbReference type="InterPro" id="IPR049031">
    <property type="entry name" value="T2SSK_SAM-like_1st"/>
</dbReference>
<name>A0ABY4SU58_9CAUL</name>